<organism evidence="1">
    <name type="scientific">hydrothermal vent metagenome</name>
    <dbReference type="NCBI Taxonomy" id="652676"/>
    <lineage>
        <taxon>unclassified sequences</taxon>
        <taxon>metagenomes</taxon>
        <taxon>ecological metagenomes</taxon>
    </lineage>
</organism>
<accession>A0A3B0W5Q1</accession>
<evidence type="ECO:0000313" key="1">
    <source>
        <dbReference type="EMBL" id="VAW47673.1"/>
    </source>
</evidence>
<evidence type="ECO:0008006" key="2">
    <source>
        <dbReference type="Google" id="ProtNLM"/>
    </source>
</evidence>
<dbReference type="PIRSF" id="PIRSF028744">
    <property type="entry name" value="Addict_mod_HI1419"/>
    <property type="match status" value="1"/>
</dbReference>
<dbReference type="Pfam" id="PF05973">
    <property type="entry name" value="Gp49"/>
    <property type="match status" value="1"/>
</dbReference>
<gene>
    <name evidence="1" type="ORF">MNBD_GAMMA04-983</name>
</gene>
<dbReference type="EMBL" id="UOFB01000214">
    <property type="protein sequence ID" value="VAW47673.1"/>
    <property type="molecule type" value="Genomic_DNA"/>
</dbReference>
<dbReference type="InterPro" id="IPR009241">
    <property type="entry name" value="HigB-like"/>
</dbReference>
<dbReference type="InterPro" id="IPR014056">
    <property type="entry name" value="TypeIITA-like_toxin_pred"/>
</dbReference>
<reference evidence="1" key="1">
    <citation type="submission" date="2018-06" db="EMBL/GenBank/DDBJ databases">
        <authorList>
            <person name="Zhirakovskaya E."/>
        </authorList>
    </citation>
    <scope>NUCLEOTIDE SEQUENCE</scope>
</reference>
<dbReference type="AlphaFoldDB" id="A0A3B0W5Q1"/>
<dbReference type="NCBIfam" id="TIGR02683">
    <property type="entry name" value="upstrm_HI1419"/>
    <property type="match status" value="1"/>
</dbReference>
<name>A0A3B0W5Q1_9ZZZZ</name>
<protein>
    <recommendedName>
        <fullName evidence="2">Toxin</fullName>
    </recommendedName>
</protein>
<dbReference type="PANTHER" id="PTHR41791">
    <property type="entry name" value="SSL7039 PROTEIN"/>
    <property type="match status" value="1"/>
</dbReference>
<dbReference type="PANTHER" id="PTHR41791:SF1">
    <property type="entry name" value="SSL7039 PROTEIN"/>
    <property type="match status" value="1"/>
</dbReference>
<proteinExistence type="predicted"/>
<sequence length="102" mass="11471">MIYEIETTLIFDKWLSRQKDRQAVKAIAMRIARAEEGNLGDAEPVGGGVSEMRIFIGKGYRIYFAIRGMKVVLLLNGGIKSSKKQQQIDIAQAKQILSEIEE</sequence>